<evidence type="ECO:0000313" key="2">
    <source>
        <dbReference type="EMBL" id="KAJ8975694.1"/>
    </source>
</evidence>
<feature type="chain" id="PRO_5045634564" evidence="1">
    <location>
        <begin position="24"/>
        <end position="170"/>
    </location>
</feature>
<evidence type="ECO:0000313" key="3">
    <source>
        <dbReference type="Proteomes" id="UP001162164"/>
    </source>
</evidence>
<keyword evidence="1" id="KW-0732">Signal</keyword>
<reference evidence="2" key="1">
    <citation type="journal article" date="2023" name="Insect Mol. Biol.">
        <title>Genome sequencing provides insights into the evolution of gene families encoding plant cell wall-degrading enzymes in longhorned beetles.</title>
        <authorList>
            <person name="Shin N.R."/>
            <person name="Okamura Y."/>
            <person name="Kirsch R."/>
            <person name="Pauchet Y."/>
        </authorList>
    </citation>
    <scope>NUCLEOTIDE SEQUENCE</scope>
    <source>
        <strain evidence="2">MMC_N1</strain>
    </source>
</reference>
<keyword evidence="3" id="KW-1185">Reference proteome</keyword>
<proteinExistence type="predicted"/>
<dbReference type="Proteomes" id="UP001162164">
    <property type="component" value="Unassembled WGS sequence"/>
</dbReference>
<feature type="signal peptide" evidence="1">
    <location>
        <begin position="1"/>
        <end position="23"/>
    </location>
</feature>
<sequence length="170" mass="16790">MLSVKIVPALLLAVLALLHHNECSVLPHVAAAPAYPAIRYGLVAPQNIRPFAAQVSTFTKGLNVFAAPYAAGVLSGPALVPAPAAIAPAPLAPAAYPAVAPASFYPAVGPAVAPAALPPAGVPIATSPYFVGPSPLLPGPFARSIHAVAPGLAPAFPAVEPAVPASPFLG</sequence>
<name>A0ABQ9JC10_9CUCU</name>
<dbReference type="EMBL" id="JAPWTJ010000778">
    <property type="protein sequence ID" value="KAJ8975694.1"/>
    <property type="molecule type" value="Genomic_DNA"/>
</dbReference>
<organism evidence="2 3">
    <name type="scientific">Molorchus minor</name>
    <dbReference type="NCBI Taxonomy" id="1323400"/>
    <lineage>
        <taxon>Eukaryota</taxon>
        <taxon>Metazoa</taxon>
        <taxon>Ecdysozoa</taxon>
        <taxon>Arthropoda</taxon>
        <taxon>Hexapoda</taxon>
        <taxon>Insecta</taxon>
        <taxon>Pterygota</taxon>
        <taxon>Neoptera</taxon>
        <taxon>Endopterygota</taxon>
        <taxon>Coleoptera</taxon>
        <taxon>Polyphaga</taxon>
        <taxon>Cucujiformia</taxon>
        <taxon>Chrysomeloidea</taxon>
        <taxon>Cerambycidae</taxon>
        <taxon>Lamiinae</taxon>
        <taxon>Monochamini</taxon>
        <taxon>Molorchus</taxon>
    </lineage>
</organism>
<comment type="caution">
    <text evidence="2">The sequence shown here is derived from an EMBL/GenBank/DDBJ whole genome shotgun (WGS) entry which is preliminary data.</text>
</comment>
<protein>
    <submittedName>
        <fullName evidence="2">Uncharacterized protein</fullName>
    </submittedName>
</protein>
<accession>A0ABQ9JC10</accession>
<gene>
    <name evidence="2" type="ORF">NQ317_017378</name>
</gene>
<evidence type="ECO:0000256" key="1">
    <source>
        <dbReference type="SAM" id="SignalP"/>
    </source>
</evidence>